<dbReference type="SUPFAM" id="SSF48726">
    <property type="entry name" value="Immunoglobulin"/>
    <property type="match status" value="1"/>
</dbReference>
<name>B3M2T5_DROAN</name>
<dbReference type="SMART" id="SM00369">
    <property type="entry name" value="LRR_TYP"/>
    <property type="match status" value="6"/>
</dbReference>
<dbReference type="GeneID" id="6499305"/>
<dbReference type="OrthoDB" id="5954366at2759"/>
<feature type="domain" description="Ig-like" evidence="9">
    <location>
        <begin position="275"/>
        <end position="388"/>
    </location>
</feature>
<evidence type="ECO:0000256" key="2">
    <source>
        <dbReference type="ARBA" id="ARBA00022729"/>
    </source>
</evidence>
<dbReference type="SMART" id="SM00408">
    <property type="entry name" value="IGc2"/>
    <property type="match status" value="1"/>
</dbReference>
<evidence type="ECO:0000313" key="10">
    <source>
        <dbReference type="EMBL" id="EDV43465.2"/>
    </source>
</evidence>
<dbReference type="Proteomes" id="UP000007801">
    <property type="component" value="Unassembled WGS sequence"/>
</dbReference>
<evidence type="ECO:0000259" key="9">
    <source>
        <dbReference type="PROSITE" id="PS50835"/>
    </source>
</evidence>
<gene>
    <name evidence="10" type="primary">Dana\GF16509</name>
    <name evidence="10" type="synonym">dana_GLEANR_17778</name>
    <name evidence="10" type="ORF">GF16509</name>
</gene>
<evidence type="ECO:0000256" key="4">
    <source>
        <dbReference type="ARBA" id="ARBA00023157"/>
    </source>
</evidence>
<dbReference type="InterPro" id="IPR032675">
    <property type="entry name" value="LRR_dom_sf"/>
</dbReference>
<dbReference type="AlphaFoldDB" id="B3M2T5"/>
<dbReference type="InterPro" id="IPR050467">
    <property type="entry name" value="LRFN"/>
</dbReference>
<keyword evidence="7" id="KW-1133">Transmembrane helix</keyword>
<dbReference type="SMART" id="SM00409">
    <property type="entry name" value="IG"/>
    <property type="match status" value="1"/>
</dbReference>
<dbReference type="InterPro" id="IPR003591">
    <property type="entry name" value="Leu-rich_rpt_typical-subtyp"/>
</dbReference>
<proteinExistence type="predicted"/>
<dbReference type="SMART" id="SM00082">
    <property type="entry name" value="LRRCT"/>
    <property type="match status" value="1"/>
</dbReference>
<dbReference type="InterPro" id="IPR001611">
    <property type="entry name" value="Leu-rich_rpt"/>
</dbReference>
<dbReference type="Pfam" id="PF13927">
    <property type="entry name" value="Ig_3"/>
    <property type="match status" value="1"/>
</dbReference>
<evidence type="ECO:0000256" key="8">
    <source>
        <dbReference type="SAM" id="SignalP"/>
    </source>
</evidence>
<accession>B3M2T5</accession>
<dbReference type="FunCoup" id="B3M2T5">
    <property type="interactions" value="111"/>
</dbReference>
<dbReference type="HOGENOM" id="CLU_016405_1_0_1"/>
<feature type="transmembrane region" description="Helical" evidence="7">
    <location>
        <begin position="401"/>
        <end position="427"/>
    </location>
</feature>
<keyword evidence="3" id="KW-0677">Repeat</keyword>
<dbReference type="Gene3D" id="3.80.10.10">
    <property type="entry name" value="Ribonuclease Inhibitor"/>
    <property type="match status" value="2"/>
</dbReference>
<evidence type="ECO:0000313" key="11">
    <source>
        <dbReference type="Proteomes" id="UP000007801"/>
    </source>
</evidence>
<dbReference type="Gene3D" id="2.60.40.10">
    <property type="entry name" value="Immunoglobulins"/>
    <property type="match status" value="1"/>
</dbReference>
<keyword evidence="1" id="KW-0433">Leucine-rich repeat</keyword>
<feature type="region of interest" description="Disordered" evidence="6">
    <location>
        <begin position="537"/>
        <end position="561"/>
    </location>
</feature>
<dbReference type="FunFam" id="3.80.10.10:FF:000082">
    <property type="entry name" value="Leucine-rich repeat-containing 24"/>
    <property type="match status" value="1"/>
</dbReference>
<dbReference type="InterPro" id="IPR003598">
    <property type="entry name" value="Ig_sub2"/>
</dbReference>
<dbReference type="EMBL" id="CH902617">
    <property type="protein sequence ID" value="EDV43465.2"/>
    <property type="molecule type" value="Genomic_DNA"/>
</dbReference>
<evidence type="ECO:0000256" key="5">
    <source>
        <dbReference type="ARBA" id="ARBA00023180"/>
    </source>
</evidence>
<dbReference type="STRING" id="7217.B3M2T5"/>
<keyword evidence="11" id="KW-1185">Reference proteome</keyword>
<keyword evidence="5" id="KW-0325">Glycoprotein</keyword>
<dbReference type="InterPro" id="IPR013783">
    <property type="entry name" value="Ig-like_fold"/>
</dbReference>
<keyword evidence="7" id="KW-0472">Membrane</keyword>
<dbReference type="eggNOG" id="KOG0619">
    <property type="taxonomic scope" value="Eukaryota"/>
</dbReference>
<dbReference type="InterPro" id="IPR000483">
    <property type="entry name" value="Cys-rich_flank_reg_C"/>
</dbReference>
<dbReference type="PANTHER" id="PTHR45842:SF12">
    <property type="entry name" value="KEKKON 5, ISOFORM A"/>
    <property type="match status" value="1"/>
</dbReference>
<sequence length="572" mass="65267">MATRKSSLSPITLLKFSCLVFLISLFPGTASSSDWLRECGNCRCKWVSGKKTADCRNLSLRGVPEYLNSEVQVLDLSQNYIFYLEENVFSSQQLQNLHKLVITNGTLRRIHPLSFTQLNILIELDLSNNKIVELLPNVFEPLSKVRSLVFNGNLLQRIQKGVFHNLKYLHKIELKHNRLVSIEMQAFVGVPLLSQIYLDGNELTLMRKETFKNLTKLSTFSLAQNPWNCTCDLQPFRDFVVEMNLYTPSIECHYPLQLRGLQWLVDKPVAFACKPKIVYPGLGISINTSKENVTLICRVHGPNNTVIAWDYNKQLYVAGFTPLKSHRQQRIYIEVVLEKQIPEQNMGHYTFVSRLTIIDAKKSDEGVYTCIAENPGGRDFVQMSLVIQNFAESNPFLDLNFFTVVCIITIWFLGMSMLLSTITCLLYKRLRKMYPEKQTHLLPLSFPSDVLNGEQASTDRCMEPGSFNITQSSSSYVIAKPHRNFNIGDEKTNLNKLNDTSTERNKDTNDVPVNIECKVDCQLRDKLLLGHSNQSVAGSSFKTEKSEEISSEQKSTNTTHIKEIRTHFPQTV</sequence>
<keyword evidence="2 8" id="KW-0732">Signal</keyword>
<protein>
    <recommendedName>
        <fullName evidence="9">Ig-like domain-containing protein</fullName>
    </recommendedName>
</protein>
<evidence type="ECO:0000256" key="6">
    <source>
        <dbReference type="SAM" id="MobiDB-lite"/>
    </source>
</evidence>
<dbReference type="SUPFAM" id="SSF52058">
    <property type="entry name" value="L domain-like"/>
    <property type="match status" value="1"/>
</dbReference>
<organism evidence="10 11">
    <name type="scientific">Drosophila ananassae</name>
    <name type="common">Fruit fly</name>
    <dbReference type="NCBI Taxonomy" id="7217"/>
    <lineage>
        <taxon>Eukaryota</taxon>
        <taxon>Metazoa</taxon>
        <taxon>Ecdysozoa</taxon>
        <taxon>Arthropoda</taxon>
        <taxon>Hexapoda</taxon>
        <taxon>Insecta</taxon>
        <taxon>Pterygota</taxon>
        <taxon>Neoptera</taxon>
        <taxon>Endopterygota</taxon>
        <taxon>Diptera</taxon>
        <taxon>Brachycera</taxon>
        <taxon>Muscomorpha</taxon>
        <taxon>Ephydroidea</taxon>
        <taxon>Drosophilidae</taxon>
        <taxon>Drosophila</taxon>
        <taxon>Sophophora</taxon>
    </lineage>
</organism>
<evidence type="ECO:0000256" key="1">
    <source>
        <dbReference type="ARBA" id="ARBA00022614"/>
    </source>
</evidence>
<feature type="signal peptide" evidence="8">
    <location>
        <begin position="1"/>
        <end position="32"/>
    </location>
</feature>
<dbReference type="CDD" id="cd00096">
    <property type="entry name" value="Ig"/>
    <property type="match status" value="1"/>
</dbReference>
<dbReference type="InterPro" id="IPR003599">
    <property type="entry name" value="Ig_sub"/>
</dbReference>
<keyword evidence="7" id="KW-0812">Transmembrane</keyword>
<dbReference type="Pfam" id="PF13855">
    <property type="entry name" value="LRR_8"/>
    <property type="match status" value="1"/>
</dbReference>
<dbReference type="InterPro" id="IPR036179">
    <property type="entry name" value="Ig-like_dom_sf"/>
</dbReference>
<dbReference type="GO" id="GO:0071944">
    <property type="term" value="C:cell periphery"/>
    <property type="evidence" value="ECO:0007669"/>
    <property type="project" value="UniProtKB-ARBA"/>
</dbReference>
<dbReference type="InParanoid" id="B3M2T5"/>
<evidence type="ECO:0000256" key="3">
    <source>
        <dbReference type="ARBA" id="ARBA00022737"/>
    </source>
</evidence>
<dbReference type="KEGG" id="dan:6499305"/>
<evidence type="ECO:0000256" key="7">
    <source>
        <dbReference type="SAM" id="Phobius"/>
    </source>
</evidence>
<dbReference type="PANTHER" id="PTHR45842">
    <property type="entry name" value="SYNAPTIC ADHESION-LIKE MOLECULE SALM"/>
    <property type="match status" value="1"/>
</dbReference>
<reference evidence="10 11" key="1">
    <citation type="journal article" date="2007" name="Nature">
        <title>Evolution of genes and genomes on the Drosophila phylogeny.</title>
        <authorList>
            <consortium name="Drosophila 12 Genomes Consortium"/>
            <person name="Clark A.G."/>
            <person name="Eisen M.B."/>
            <person name="Smith D.R."/>
            <person name="Bergman C.M."/>
            <person name="Oliver B."/>
            <person name="Markow T.A."/>
            <person name="Kaufman T.C."/>
            <person name="Kellis M."/>
            <person name="Gelbart W."/>
            <person name="Iyer V.N."/>
            <person name="Pollard D.A."/>
            <person name="Sackton T.B."/>
            <person name="Larracuente A.M."/>
            <person name="Singh N.D."/>
            <person name="Abad J.P."/>
            <person name="Abt D.N."/>
            <person name="Adryan B."/>
            <person name="Aguade M."/>
            <person name="Akashi H."/>
            <person name="Anderson W.W."/>
            <person name="Aquadro C.F."/>
            <person name="Ardell D.H."/>
            <person name="Arguello R."/>
            <person name="Artieri C.G."/>
            <person name="Barbash D.A."/>
            <person name="Barker D."/>
            <person name="Barsanti P."/>
            <person name="Batterham P."/>
            <person name="Batzoglou S."/>
            <person name="Begun D."/>
            <person name="Bhutkar A."/>
            <person name="Blanco E."/>
            <person name="Bosak S.A."/>
            <person name="Bradley R.K."/>
            <person name="Brand A.D."/>
            <person name="Brent M.R."/>
            <person name="Brooks A.N."/>
            <person name="Brown R.H."/>
            <person name="Butlin R.K."/>
            <person name="Caggese C."/>
            <person name="Calvi B.R."/>
            <person name="Bernardo de Carvalho A."/>
            <person name="Caspi A."/>
            <person name="Castrezana S."/>
            <person name="Celniker S.E."/>
            <person name="Chang J.L."/>
            <person name="Chapple C."/>
            <person name="Chatterji S."/>
            <person name="Chinwalla A."/>
            <person name="Civetta A."/>
            <person name="Clifton S.W."/>
            <person name="Comeron J.M."/>
            <person name="Costello J.C."/>
            <person name="Coyne J.A."/>
            <person name="Daub J."/>
            <person name="David R.G."/>
            <person name="Delcher A.L."/>
            <person name="Delehaunty K."/>
            <person name="Do C.B."/>
            <person name="Ebling H."/>
            <person name="Edwards K."/>
            <person name="Eickbush T."/>
            <person name="Evans J.D."/>
            <person name="Filipski A."/>
            <person name="Findeiss S."/>
            <person name="Freyhult E."/>
            <person name="Fulton L."/>
            <person name="Fulton R."/>
            <person name="Garcia A.C."/>
            <person name="Gardiner A."/>
            <person name="Garfield D.A."/>
            <person name="Garvin B.E."/>
            <person name="Gibson G."/>
            <person name="Gilbert D."/>
            <person name="Gnerre S."/>
            <person name="Godfrey J."/>
            <person name="Good R."/>
            <person name="Gotea V."/>
            <person name="Gravely B."/>
            <person name="Greenberg A.J."/>
            <person name="Griffiths-Jones S."/>
            <person name="Gross S."/>
            <person name="Guigo R."/>
            <person name="Gustafson E.A."/>
            <person name="Haerty W."/>
            <person name="Hahn M.W."/>
            <person name="Halligan D.L."/>
            <person name="Halpern A.L."/>
            <person name="Halter G.M."/>
            <person name="Han M.V."/>
            <person name="Heger A."/>
            <person name="Hillier L."/>
            <person name="Hinrichs A.S."/>
            <person name="Holmes I."/>
            <person name="Hoskins R.A."/>
            <person name="Hubisz M.J."/>
            <person name="Hultmark D."/>
            <person name="Huntley M.A."/>
            <person name="Jaffe D.B."/>
            <person name="Jagadeeshan S."/>
            <person name="Jeck W.R."/>
            <person name="Johnson J."/>
            <person name="Jones C.D."/>
            <person name="Jordan W.C."/>
            <person name="Karpen G.H."/>
            <person name="Kataoka E."/>
            <person name="Keightley P.D."/>
            <person name="Kheradpour P."/>
            <person name="Kirkness E.F."/>
            <person name="Koerich L.B."/>
            <person name="Kristiansen K."/>
            <person name="Kudrna D."/>
            <person name="Kulathinal R.J."/>
            <person name="Kumar S."/>
            <person name="Kwok R."/>
            <person name="Lander E."/>
            <person name="Langley C.H."/>
            <person name="Lapoint R."/>
            <person name="Lazzaro B.P."/>
            <person name="Lee S.J."/>
            <person name="Levesque L."/>
            <person name="Li R."/>
            <person name="Lin C.F."/>
            <person name="Lin M.F."/>
            <person name="Lindblad-Toh K."/>
            <person name="Llopart A."/>
            <person name="Long M."/>
            <person name="Low L."/>
            <person name="Lozovsky E."/>
            <person name="Lu J."/>
            <person name="Luo M."/>
            <person name="Machado C.A."/>
            <person name="Makalowski W."/>
            <person name="Marzo M."/>
            <person name="Matsuda M."/>
            <person name="Matzkin L."/>
            <person name="McAllister B."/>
            <person name="McBride C.S."/>
            <person name="McKernan B."/>
            <person name="McKernan K."/>
            <person name="Mendez-Lago M."/>
            <person name="Minx P."/>
            <person name="Mollenhauer M.U."/>
            <person name="Montooth K."/>
            <person name="Mount S.M."/>
            <person name="Mu X."/>
            <person name="Myers E."/>
            <person name="Negre B."/>
            <person name="Newfeld S."/>
            <person name="Nielsen R."/>
            <person name="Noor M.A."/>
            <person name="O'Grady P."/>
            <person name="Pachter L."/>
            <person name="Papaceit M."/>
            <person name="Parisi M.J."/>
            <person name="Parisi M."/>
            <person name="Parts L."/>
            <person name="Pedersen J.S."/>
            <person name="Pesole G."/>
            <person name="Phillippy A.M."/>
            <person name="Ponting C.P."/>
            <person name="Pop M."/>
            <person name="Porcelli D."/>
            <person name="Powell J.R."/>
            <person name="Prohaska S."/>
            <person name="Pruitt K."/>
            <person name="Puig M."/>
            <person name="Quesneville H."/>
            <person name="Ram K.R."/>
            <person name="Rand D."/>
            <person name="Rasmussen M.D."/>
            <person name="Reed L.K."/>
            <person name="Reenan R."/>
            <person name="Reily A."/>
            <person name="Remington K.A."/>
            <person name="Rieger T.T."/>
            <person name="Ritchie M.G."/>
            <person name="Robin C."/>
            <person name="Rogers Y.H."/>
            <person name="Rohde C."/>
            <person name="Rozas J."/>
            <person name="Rubenfield M.J."/>
            <person name="Ruiz A."/>
            <person name="Russo S."/>
            <person name="Salzberg S.L."/>
            <person name="Sanchez-Gracia A."/>
            <person name="Saranga D.J."/>
            <person name="Sato H."/>
            <person name="Schaeffer S.W."/>
            <person name="Schatz M.C."/>
            <person name="Schlenke T."/>
            <person name="Schwartz R."/>
            <person name="Segarra C."/>
            <person name="Singh R.S."/>
            <person name="Sirot L."/>
            <person name="Sirota M."/>
            <person name="Sisneros N.B."/>
            <person name="Smith C.D."/>
            <person name="Smith T.F."/>
            <person name="Spieth J."/>
            <person name="Stage D.E."/>
            <person name="Stark A."/>
            <person name="Stephan W."/>
            <person name="Strausberg R.L."/>
            <person name="Strempel S."/>
            <person name="Sturgill D."/>
            <person name="Sutton G."/>
            <person name="Sutton G.G."/>
            <person name="Tao W."/>
            <person name="Teichmann S."/>
            <person name="Tobari Y.N."/>
            <person name="Tomimura Y."/>
            <person name="Tsolas J.M."/>
            <person name="Valente V.L."/>
            <person name="Venter E."/>
            <person name="Venter J.C."/>
            <person name="Vicario S."/>
            <person name="Vieira F.G."/>
            <person name="Vilella A.J."/>
            <person name="Villasante A."/>
            <person name="Walenz B."/>
            <person name="Wang J."/>
            <person name="Wasserman M."/>
            <person name="Watts T."/>
            <person name="Wilson D."/>
            <person name="Wilson R.K."/>
            <person name="Wing R.A."/>
            <person name="Wolfner M.F."/>
            <person name="Wong A."/>
            <person name="Wong G.K."/>
            <person name="Wu C.I."/>
            <person name="Wu G."/>
            <person name="Yamamoto D."/>
            <person name="Yang H.P."/>
            <person name="Yang S.P."/>
            <person name="Yorke J.A."/>
            <person name="Yoshida K."/>
            <person name="Zdobnov E."/>
            <person name="Zhang P."/>
            <person name="Zhang Y."/>
            <person name="Zimin A.V."/>
            <person name="Baldwin J."/>
            <person name="Abdouelleil A."/>
            <person name="Abdulkadir J."/>
            <person name="Abebe A."/>
            <person name="Abera B."/>
            <person name="Abreu J."/>
            <person name="Acer S.C."/>
            <person name="Aftuck L."/>
            <person name="Alexander A."/>
            <person name="An P."/>
            <person name="Anderson E."/>
            <person name="Anderson S."/>
            <person name="Arachi H."/>
            <person name="Azer M."/>
            <person name="Bachantsang P."/>
            <person name="Barry A."/>
            <person name="Bayul T."/>
            <person name="Berlin A."/>
            <person name="Bessette D."/>
            <person name="Bloom T."/>
            <person name="Blye J."/>
            <person name="Boguslavskiy L."/>
            <person name="Bonnet C."/>
            <person name="Boukhgalter B."/>
            <person name="Bourzgui I."/>
            <person name="Brown A."/>
            <person name="Cahill P."/>
            <person name="Channer S."/>
            <person name="Cheshatsang Y."/>
            <person name="Chuda L."/>
            <person name="Citroen M."/>
            <person name="Collymore A."/>
            <person name="Cooke P."/>
            <person name="Costello M."/>
            <person name="D'Aco K."/>
            <person name="Daza R."/>
            <person name="De Haan G."/>
            <person name="DeGray S."/>
            <person name="DeMaso C."/>
            <person name="Dhargay N."/>
            <person name="Dooley K."/>
            <person name="Dooley E."/>
            <person name="Doricent M."/>
            <person name="Dorje P."/>
            <person name="Dorjee K."/>
            <person name="Dupes A."/>
            <person name="Elong R."/>
            <person name="Falk J."/>
            <person name="Farina A."/>
            <person name="Faro S."/>
            <person name="Ferguson D."/>
            <person name="Fisher S."/>
            <person name="Foley C.D."/>
            <person name="Franke A."/>
            <person name="Friedrich D."/>
            <person name="Gadbois L."/>
            <person name="Gearin G."/>
            <person name="Gearin C.R."/>
            <person name="Giannoukos G."/>
            <person name="Goode T."/>
            <person name="Graham J."/>
            <person name="Grandbois E."/>
            <person name="Grewal S."/>
            <person name="Gyaltsen K."/>
            <person name="Hafez N."/>
            <person name="Hagos B."/>
            <person name="Hall J."/>
            <person name="Henson C."/>
            <person name="Hollinger A."/>
            <person name="Honan T."/>
            <person name="Huard M.D."/>
            <person name="Hughes L."/>
            <person name="Hurhula B."/>
            <person name="Husby M.E."/>
            <person name="Kamat A."/>
            <person name="Kanga B."/>
            <person name="Kashin S."/>
            <person name="Khazanovich D."/>
            <person name="Kisner P."/>
            <person name="Lance K."/>
            <person name="Lara M."/>
            <person name="Lee W."/>
            <person name="Lennon N."/>
            <person name="Letendre F."/>
            <person name="LeVine R."/>
            <person name="Lipovsky A."/>
            <person name="Liu X."/>
            <person name="Liu J."/>
            <person name="Liu S."/>
            <person name="Lokyitsang T."/>
            <person name="Lokyitsang Y."/>
            <person name="Lubonja R."/>
            <person name="Lui A."/>
            <person name="MacDonald P."/>
            <person name="Magnisalis V."/>
            <person name="Maru K."/>
            <person name="Matthews C."/>
            <person name="McCusker W."/>
            <person name="McDonough S."/>
            <person name="Mehta T."/>
            <person name="Meldrim J."/>
            <person name="Meneus L."/>
            <person name="Mihai O."/>
            <person name="Mihalev A."/>
            <person name="Mihova T."/>
            <person name="Mittelman R."/>
            <person name="Mlenga V."/>
            <person name="Montmayeur A."/>
            <person name="Mulrain L."/>
            <person name="Navidi A."/>
            <person name="Naylor J."/>
            <person name="Negash T."/>
            <person name="Nguyen T."/>
            <person name="Nguyen N."/>
            <person name="Nicol R."/>
            <person name="Norbu C."/>
            <person name="Norbu N."/>
            <person name="Novod N."/>
            <person name="O'Neill B."/>
            <person name="Osman S."/>
            <person name="Markiewicz E."/>
            <person name="Oyono O.L."/>
            <person name="Patti C."/>
            <person name="Phunkhang P."/>
            <person name="Pierre F."/>
            <person name="Priest M."/>
            <person name="Raghuraman S."/>
            <person name="Rege F."/>
            <person name="Reyes R."/>
            <person name="Rise C."/>
            <person name="Rogov P."/>
            <person name="Ross K."/>
            <person name="Ryan E."/>
            <person name="Settipalli S."/>
            <person name="Shea T."/>
            <person name="Sherpa N."/>
            <person name="Shi L."/>
            <person name="Shih D."/>
            <person name="Sparrow T."/>
            <person name="Spaulding J."/>
            <person name="Stalker J."/>
            <person name="Stange-Thomann N."/>
            <person name="Stavropoulos S."/>
            <person name="Stone C."/>
            <person name="Strader C."/>
            <person name="Tesfaye S."/>
            <person name="Thomson T."/>
            <person name="Thoulutsang Y."/>
            <person name="Thoulutsang D."/>
            <person name="Topham K."/>
            <person name="Topping I."/>
            <person name="Tsamla T."/>
            <person name="Vassiliev H."/>
            <person name="Vo A."/>
            <person name="Wangchuk T."/>
            <person name="Wangdi T."/>
            <person name="Weiand M."/>
            <person name="Wilkinson J."/>
            <person name="Wilson A."/>
            <person name="Yadav S."/>
            <person name="Young G."/>
            <person name="Yu Q."/>
            <person name="Zembek L."/>
            <person name="Zhong D."/>
            <person name="Zimmer A."/>
            <person name="Zwirko Z."/>
            <person name="Jaffe D.B."/>
            <person name="Alvarez P."/>
            <person name="Brockman W."/>
            <person name="Butler J."/>
            <person name="Chin C."/>
            <person name="Gnerre S."/>
            <person name="Grabherr M."/>
            <person name="Kleber M."/>
            <person name="Mauceli E."/>
            <person name="MacCallum I."/>
        </authorList>
    </citation>
    <scope>NUCLEOTIDE SEQUENCE [LARGE SCALE GENOMIC DNA]</scope>
    <source>
        <strain evidence="11">Tucson 14024-0371.13</strain>
    </source>
</reference>
<feature type="chain" id="PRO_5006454476" description="Ig-like domain-containing protein" evidence="8">
    <location>
        <begin position="33"/>
        <end position="572"/>
    </location>
</feature>
<dbReference type="PROSITE" id="PS50835">
    <property type="entry name" value="IG_LIKE"/>
    <property type="match status" value="1"/>
</dbReference>
<dbReference type="InterPro" id="IPR007110">
    <property type="entry name" value="Ig-like_dom"/>
</dbReference>
<keyword evidence="4" id="KW-1015">Disulfide bond</keyword>